<name>A0YFZ3_9GAMM</name>
<keyword evidence="1" id="KW-0812">Transmembrane</keyword>
<dbReference type="AlphaFoldDB" id="A0YFZ3"/>
<sequence length="179" mass="20208">MTQHEYIFIAVSIILGLAITRLLHTATMIIRGHARVVFHWSSAIWAFSILLYILQLWWVGWGLRAIEEWTFLDFIVLVFGSSCIYGAAEMAIAAPEEGVMDMLKESQQFGRLSALSMLLYFLVGPYVNIIMYDNAILPSVAIPSIGILLMVLVITIPMRFKLWTVLFSLYSFGVLALTV</sequence>
<feature type="transmembrane region" description="Helical" evidence="1">
    <location>
        <begin position="109"/>
        <end position="129"/>
    </location>
</feature>
<proteinExistence type="predicted"/>
<accession>A0YFZ3</accession>
<dbReference type="EMBL" id="AAVT01000009">
    <property type="protein sequence ID" value="EAW30243.1"/>
    <property type="molecule type" value="Genomic_DNA"/>
</dbReference>
<protein>
    <submittedName>
        <fullName evidence="2">Uncharacterized protein</fullName>
    </submittedName>
</protein>
<keyword evidence="1" id="KW-1133">Transmembrane helix</keyword>
<gene>
    <name evidence="2" type="ORF">GP2143_01830</name>
</gene>
<feature type="transmembrane region" description="Helical" evidence="1">
    <location>
        <begin position="135"/>
        <end position="155"/>
    </location>
</feature>
<keyword evidence="1" id="KW-0472">Membrane</keyword>
<comment type="caution">
    <text evidence="2">The sequence shown here is derived from an EMBL/GenBank/DDBJ whole genome shotgun (WGS) entry which is preliminary data.</text>
</comment>
<evidence type="ECO:0000256" key="1">
    <source>
        <dbReference type="SAM" id="Phobius"/>
    </source>
</evidence>
<evidence type="ECO:0000313" key="2">
    <source>
        <dbReference type="EMBL" id="EAW30243.1"/>
    </source>
</evidence>
<feature type="transmembrane region" description="Helical" evidence="1">
    <location>
        <begin position="69"/>
        <end position="88"/>
    </location>
</feature>
<dbReference type="STRING" id="247633.GP2143_01830"/>
<evidence type="ECO:0000313" key="3">
    <source>
        <dbReference type="Proteomes" id="UP000004931"/>
    </source>
</evidence>
<feature type="transmembrane region" description="Helical" evidence="1">
    <location>
        <begin position="36"/>
        <end position="57"/>
    </location>
</feature>
<reference evidence="2 3" key="1">
    <citation type="journal article" date="2010" name="J. Bacteriol.">
        <title>Genome sequence of the oligotrophic marine Gammaproteobacterium HTCC2143, isolated from the Oregon Coast.</title>
        <authorList>
            <person name="Oh H.M."/>
            <person name="Kang I."/>
            <person name="Ferriera S."/>
            <person name="Giovannoni S.J."/>
            <person name="Cho J.C."/>
        </authorList>
    </citation>
    <scope>NUCLEOTIDE SEQUENCE [LARGE SCALE GENOMIC DNA]</scope>
    <source>
        <strain evidence="2 3">HTCC2143</strain>
    </source>
</reference>
<dbReference type="Proteomes" id="UP000004931">
    <property type="component" value="Unassembled WGS sequence"/>
</dbReference>
<feature type="transmembrane region" description="Helical" evidence="1">
    <location>
        <begin position="6"/>
        <end position="24"/>
    </location>
</feature>
<dbReference type="OrthoDB" id="5731031at2"/>
<keyword evidence="3" id="KW-1185">Reference proteome</keyword>
<organism evidence="2 3">
    <name type="scientific">marine gamma proteobacterium HTCC2143</name>
    <dbReference type="NCBI Taxonomy" id="247633"/>
    <lineage>
        <taxon>Bacteria</taxon>
        <taxon>Pseudomonadati</taxon>
        <taxon>Pseudomonadota</taxon>
        <taxon>Gammaproteobacteria</taxon>
        <taxon>Cellvibrionales</taxon>
        <taxon>Spongiibacteraceae</taxon>
        <taxon>BD1-7 clade</taxon>
    </lineage>
</organism>